<feature type="region of interest" description="Disordered" evidence="1">
    <location>
        <begin position="61"/>
        <end position="85"/>
    </location>
</feature>
<dbReference type="RefSeq" id="WP_152582796.1">
    <property type="nucleotide sequence ID" value="NZ_VIKT02000002.1"/>
</dbReference>
<accession>A0A9E5JND1</accession>
<dbReference type="OrthoDB" id="3696354at2"/>
<gene>
    <name evidence="2" type="ORF">FK219_001275</name>
</gene>
<proteinExistence type="predicted"/>
<dbReference type="AlphaFoldDB" id="A0A9E5JND1"/>
<dbReference type="Proteomes" id="UP000818266">
    <property type="component" value="Unassembled WGS sequence"/>
</dbReference>
<reference evidence="2 3" key="1">
    <citation type="submission" date="2020-03" db="EMBL/GenBank/DDBJ databases">
        <title>Chryseoglobus sp. isolated from a deep-sea seamount.</title>
        <authorList>
            <person name="Zhang D.-C."/>
        </authorList>
    </citation>
    <scope>NUCLEOTIDE SEQUENCE [LARGE SCALE GENOMIC DNA]</scope>
    <source>
        <strain evidence="2 3">KN1116</strain>
    </source>
</reference>
<protein>
    <submittedName>
        <fullName evidence="2">Uncharacterized protein</fullName>
    </submittedName>
</protein>
<evidence type="ECO:0000313" key="3">
    <source>
        <dbReference type="Proteomes" id="UP000818266"/>
    </source>
</evidence>
<name>A0A9E5JND1_9MICO</name>
<organism evidence="2 3">
    <name type="scientific">Microcella pacifica</name>
    <dbReference type="NCBI Taxonomy" id="2591847"/>
    <lineage>
        <taxon>Bacteria</taxon>
        <taxon>Bacillati</taxon>
        <taxon>Actinomycetota</taxon>
        <taxon>Actinomycetes</taxon>
        <taxon>Micrococcales</taxon>
        <taxon>Microbacteriaceae</taxon>
        <taxon>Microcella</taxon>
    </lineage>
</organism>
<sequence>MTASRTPPLETVRALQAALAEAGVPSVVGGSGLLAALELVDEARDWAVAYRAMGRDARADLLEGAGPGGLSAGEHPPRGSAPPSS</sequence>
<comment type="caution">
    <text evidence="2">The sequence shown here is derived from an EMBL/GenBank/DDBJ whole genome shotgun (WGS) entry which is preliminary data.</text>
</comment>
<dbReference type="EMBL" id="VIKT02000002">
    <property type="protein sequence ID" value="NHF61882.1"/>
    <property type="molecule type" value="Genomic_DNA"/>
</dbReference>
<evidence type="ECO:0000313" key="2">
    <source>
        <dbReference type="EMBL" id="NHF61882.1"/>
    </source>
</evidence>
<keyword evidence="3" id="KW-1185">Reference proteome</keyword>
<evidence type="ECO:0000256" key="1">
    <source>
        <dbReference type="SAM" id="MobiDB-lite"/>
    </source>
</evidence>